<dbReference type="Proteomes" id="UP000193920">
    <property type="component" value="Unassembled WGS sequence"/>
</dbReference>
<proteinExistence type="predicted"/>
<evidence type="ECO:0000313" key="1">
    <source>
        <dbReference type="EMBL" id="ORY77176.1"/>
    </source>
</evidence>
<dbReference type="AlphaFoldDB" id="A0A1Y2F1G0"/>
<evidence type="ECO:0000313" key="2">
    <source>
        <dbReference type="Proteomes" id="UP000193920"/>
    </source>
</evidence>
<name>A0A1Y2F1G0_9FUNG</name>
<keyword evidence="2" id="KW-1185">Reference proteome</keyword>
<sequence>MDNFRKNNKIGNINNRKYETNDNILIIKEENKNNFTGNTNIKKNQNNKIVINSTVKINIKATSSKENINYNNKNILEDSENINSKGNNHKIVKEEMNINESIKVDSVNNKTNNYITSSLIKELNINDNKCLKINTIQITSYENKNEQLKKRVFN</sequence>
<comment type="caution">
    <text evidence="1">The sequence shown here is derived from an EMBL/GenBank/DDBJ whole genome shotgun (WGS) entry which is preliminary data.</text>
</comment>
<dbReference type="EMBL" id="MCOG01000020">
    <property type="protein sequence ID" value="ORY77176.1"/>
    <property type="molecule type" value="Genomic_DNA"/>
</dbReference>
<reference evidence="1 2" key="1">
    <citation type="submission" date="2016-08" db="EMBL/GenBank/DDBJ databases">
        <title>A Parts List for Fungal Cellulosomes Revealed by Comparative Genomics.</title>
        <authorList>
            <consortium name="DOE Joint Genome Institute"/>
            <person name="Haitjema C.H."/>
            <person name="Gilmore S.P."/>
            <person name="Henske J.K."/>
            <person name="Solomon K.V."/>
            <person name="De Groot R."/>
            <person name="Kuo A."/>
            <person name="Mondo S.J."/>
            <person name="Salamov A.A."/>
            <person name="Labutti K."/>
            <person name="Zhao Z."/>
            <person name="Chiniquy J."/>
            <person name="Barry K."/>
            <person name="Brewer H.M."/>
            <person name="Purvine S.O."/>
            <person name="Wright A.T."/>
            <person name="Boxma B."/>
            <person name="Van Alen T."/>
            <person name="Hackstein J.H."/>
            <person name="Baker S.E."/>
            <person name="Grigoriev I.V."/>
            <person name="O'Malley M.A."/>
        </authorList>
    </citation>
    <scope>NUCLEOTIDE SEQUENCE [LARGE SCALE GENOMIC DNA]</scope>
    <source>
        <strain evidence="1 2">G1</strain>
    </source>
</reference>
<organism evidence="1 2">
    <name type="scientific">Neocallimastix californiae</name>
    <dbReference type="NCBI Taxonomy" id="1754190"/>
    <lineage>
        <taxon>Eukaryota</taxon>
        <taxon>Fungi</taxon>
        <taxon>Fungi incertae sedis</taxon>
        <taxon>Chytridiomycota</taxon>
        <taxon>Chytridiomycota incertae sedis</taxon>
        <taxon>Neocallimastigomycetes</taxon>
        <taxon>Neocallimastigales</taxon>
        <taxon>Neocallimastigaceae</taxon>
        <taxon>Neocallimastix</taxon>
    </lineage>
</organism>
<protein>
    <submittedName>
        <fullName evidence="1">Uncharacterized protein</fullName>
    </submittedName>
</protein>
<accession>A0A1Y2F1G0</accession>
<gene>
    <name evidence="1" type="ORF">LY90DRAFT_501568</name>
</gene>